<reference evidence="2 3" key="1">
    <citation type="journal article" date="2018" name="Nat. Ecol. Evol.">
        <title>Pezizomycetes genomes reveal the molecular basis of ectomycorrhizal truffle lifestyle.</title>
        <authorList>
            <person name="Murat C."/>
            <person name="Payen T."/>
            <person name="Noel B."/>
            <person name="Kuo A."/>
            <person name="Morin E."/>
            <person name="Chen J."/>
            <person name="Kohler A."/>
            <person name="Krizsan K."/>
            <person name="Balestrini R."/>
            <person name="Da Silva C."/>
            <person name="Montanini B."/>
            <person name="Hainaut M."/>
            <person name="Levati E."/>
            <person name="Barry K.W."/>
            <person name="Belfiori B."/>
            <person name="Cichocki N."/>
            <person name="Clum A."/>
            <person name="Dockter R.B."/>
            <person name="Fauchery L."/>
            <person name="Guy J."/>
            <person name="Iotti M."/>
            <person name="Le Tacon F."/>
            <person name="Lindquist E.A."/>
            <person name="Lipzen A."/>
            <person name="Malagnac F."/>
            <person name="Mello A."/>
            <person name="Molinier V."/>
            <person name="Miyauchi S."/>
            <person name="Poulain J."/>
            <person name="Riccioni C."/>
            <person name="Rubini A."/>
            <person name="Sitrit Y."/>
            <person name="Splivallo R."/>
            <person name="Traeger S."/>
            <person name="Wang M."/>
            <person name="Zifcakova L."/>
            <person name="Wipf D."/>
            <person name="Zambonelli A."/>
            <person name="Paolocci F."/>
            <person name="Nowrousian M."/>
            <person name="Ottonello S."/>
            <person name="Baldrian P."/>
            <person name="Spatafora J.W."/>
            <person name="Henrissat B."/>
            <person name="Nagy L.G."/>
            <person name="Aury J.M."/>
            <person name="Wincker P."/>
            <person name="Grigoriev I.V."/>
            <person name="Bonfante P."/>
            <person name="Martin F.M."/>
        </authorList>
    </citation>
    <scope>NUCLEOTIDE SEQUENCE [LARGE SCALE GENOMIC DNA]</scope>
    <source>
        <strain evidence="2 3">RN42</strain>
    </source>
</reference>
<dbReference type="AlphaFoldDB" id="A0A3N4H8M2"/>
<feature type="compositionally biased region" description="Basic and acidic residues" evidence="1">
    <location>
        <begin position="251"/>
        <end position="286"/>
    </location>
</feature>
<feature type="compositionally biased region" description="Basic and acidic residues" evidence="1">
    <location>
        <begin position="160"/>
        <end position="176"/>
    </location>
</feature>
<feature type="compositionally biased region" description="Polar residues" evidence="1">
    <location>
        <begin position="189"/>
        <end position="198"/>
    </location>
</feature>
<evidence type="ECO:0000313" key="2">
    <source>
        <dbReference type="EMBL" id="RPA71089.1"/>
    </source>
</evidence>
<gene>
    <name evidence="2" type="ORF">BJ508DRAFT_382170</name>
</gene>
<proteinExistence type="predicted"/>
<evidence type="ECO:0000313" key="3">
    <source>
        <dbReference type="Proteomes" id="UP000275078"/>
    </source>
</evidence>
<accession>A0A3N4H8M2</accession>
<protein>
    <submittedName>
        <fullName evidence="2">Uncharacterized protein</fullName>
    </submittedName>
</protein>
<feature type="region of interest" description="Disordered" evidence="1">
    <location>
        <begin position="36"/>
        <end position="62"/>
    </location>
</feature>
<name>A0A3N4H8M2_ASCIM</name>
<feature type="compositionally biased region" description="Basic and acidic residues" evidence="1">
    <location>
        <begin position="207"/>
        <end position="244"/>
    </location>
</feature>
<dbReference type="Proteomes" id="UP000275078">
    <property type="component" value="Unassembled WGS sequence"/>
</dbReference>
<feature type="compositionally biased region" description="Polar residues" evidence="1">
    <location>
        <begin position="101"/>
        <end position="112"/>
    </location>
</feature>
<feature type="region of interest" description="Disordered" evidence="1">
    <location>
        <begin position="160"/>
        <end position="286"/>
    </location>
</feature>
<feature type="region of interest" description="Disordered" evidence="1">
    <location>
        <begin position="93"/>
        <end position="117"/>
    </location>
</feature>
<dbReference type="EMBL" id="ML119976">
    <property type="protein sequence ID" value="RPA71089.1"/>
    <property type="molecule type" value="Genomic_DNA"/>
</dbReference>
<sequence>MVDPPKRPATGWGLGKKADQELKSWRRQVPLFQREYDQAEARQKAAEEEHTAARTPETDYKALKAQSDTATAYRKLKQATFNVADSEAKIAEREAHDAKQADNTLRTPTSKSIADAAAEKAIELRNAATGLREETKEAKERADIAALAVPKMPESMVEAAKIEAAEKMKQKVDKNGKTNSKTNGKENGSKNGNTNDNKNPPKVKVPPKVEEKVEPEPVTKPEEKHDPSAVEEPPKDKEEVKPEPVKPVANPEEKGDPPKVEAPPSDKEEVKPETVKKPEETEDPPEVKKAAWDLVVIPKENLIKESPHLTFMRMVPGMSDGDYWASEGFTYLRFLMDFYLGHKQGWNPLYRDRLEFLSNRKKIRKICEELSCSAEDYVTFFELDKTTREQRVPSNYAPAWYMALAAIRKDAELGKEFYKTVWKVTFGRDPLLSVGQKHLLKLFPPGAELVEDWEKYQDIDWFEEEPKSDISWYDFIKVQWDTIENLERNYGKGLHDNDPDFDAADGDQC</sequence>
<evidence type="ECO:0000256" key="1">
    <source>
        <dbReference type="SAM" id="MobiDB-lite"/>
    </source>
</evidence>
<keyword evidence="3" id="KW-1185">Reference proteome</keyword>
<organism evidence="2 3">
    <name type="scientific">Ascobolus immersus RN42</name>
    <dbReference type="NCBI Taxonomy" id="1160509"/>
    <lineage>
        <taxon>Eukaryota</taxon>
        <taxon>Fungi</taxon>
        <taxon>Dikarya</taxon>
        <taxon>Ascomycota</taxon>
        <taxon>Pezizomycotina</taxon>
        <taxon>Pezizomycetes</taxon>
        <taxon>Pezizales</taxon>
        <taxon>Ascobolaceae</taxon>
        <taxon>Ascobolus</taxon>
    </lineage>
</organism>